<proteinExistence type="predicted"/>
<reference evidence="2" key="1">
    <citation type="submission" date="2015-10" db="EMBL/GenBank/DDBJ databases">
        <authorList>
            <person name="Martinez-Garcia P.J."/>
            <person name="Crepeau M.W."/>
            <person name="Puiu D."/>
            <person name="Gonzalez-Ibeas D."/>
            <person name="Whalen J."/>
            <person name="Stevens K."/>
            <person name="Paul R."/>
            <person name="Butterfield T."/>
            <person name="Britton M."/>
            <person name="Reagan R."/>
            <person name="Chakraborty S."/>
            <person name="Walawage S.L."/>
            <person name="Vasquez-Gross H.A."/>
            <person name="Cardeno C."/>
            <person name="Famula R."/>
            <person name="Pratt K."/>
            <person name="Kuruganti S."/>
            <person name="Aradhya M.K."/>
            <person name="Leslie C.A."/>
            <person name="Dandekar A.M."/>
            <person name="Salzberg S.L."/>
            <person name="Wegrzyn J.L."/>
            <person name="Langley C.H."/>
            <person name="Neale D.B."/>
        </authorList>
    </citation>
    <scope>NUCLEOTIDE SEQUENCE</scope>
    <source>
        <tissue evidence="2">Leaves</tissue>
    </source>
</reference>
<evidence type="ECO:0000313" key="3">
    <source>
        <dbReference type="Proteomes" id="UP000619265"/>
    </source>
</evidence>
<dbReference type="AlphaFoldDB" id="A0A833XE10"/>
<dbReference type="Proteomes" id="UP000619265">
    <property type="component" value="Unassembled WGS sequence"/>
</dbReference>
<evidence type="ECO:0000313" key="2">
    <source>
        <dbReference type="EMBL" id="KAF5464577.1"/>
    </source>
</evidence>
<dbReference type="PROSITE" id="PS50088">
    <property type="entry name" value="ANK_REPEAT"/>
    <property type="match status" value="2"/>
</dbReference>
<dbReference type="Pfam" id="PF13606">
    <property type="entry name" value="Ank_3"/>
    <property type="match status" value="1"/>
</dbReference>
<dbReference type="PANTHER" id="PTHR24121">
    <property type="entry name" value="NO MECHANORECEPTOR POTENTIAL C, ISOFORM D-RELATED"/>
    <property type="match status" value="1"/>
</dbReference>
<comment type="caution">
    <text evidence="2">The sequence shown here is derived from an EMBL/GenBank/DDBJ whole genome shotgun (WGS) entry which is preliminary data.</text>
</comment>
<feature type="repeat" description="ANK" evidence="1">
    <location>
        <begin position="267"/>
        <end position="299"/>
    </location>
</feature>
<evidence type="ECO:0000256" key="1">
    <source>
        <dbReference type="PROSITE-ProRule" id="PRU00023"/>
    </source>
</evidence>
<organism evidence="2 3">
    <name type="scientific">Juglans regia</name>
    <name type="common">English walnut</name>
    <dbReference type="NCBI Taxonomy" id="51240"/>
    <lineage>
        <taxon>Eukaryota</taxon>
        <taxon>Viridiplantae</taxon>
        <taxon>Streptophyta</taxon>
        <taxon>Embryophyta</taxon>
        <taxon>Tracheophyta</taxon>
        <taxon>Spermatophyta</taxon>
        <taxon>Magnoliopsida</taxon>
        <taxon>eudicotyledons</taxon>
        <taxon>Gunneridae</taxon>
        <taxon>Pentapetalae</taxon>
        <taxon>rosids</taxon>
        <taxon>fabids</taxon>
        <taxon>Fagales</taxon>
        <taxon>Juglandaceae</taxon>
        <taxon>Juglans</taxon>
    </lineage>
</organism>
<dbReference type="InterPro" id="IPR036770">
    <property type="entry name" value="Ankyrin_rpt-contain_sf"/>
</dbReference>
<dbReference type="Gene3D" id="1.25.40.20">
    <property type="entry name" value="Ankyrin repeat-containing domain"/>
    <property type="match status" value="2"/>
</dbReference>
<dbReference type="SUPFAM" id="SSF48403">
    <property type="entry name" value="Ankyrin repeat"/>
    <property type="match status" value="1"/>
</dbReference>
<feature type="repeat" description="ANK" evidence="1">
    <location>
        <begin position="107"/>
        <end position="130"/>
    </location>
</feature>
<dbReference type="Gramene" id="Jr07_09720_p1">
    <property type="protein sequence ID" value="cds.Jr07_09720_p1"/>
    <property type="gene ID" value="Jr07_09720"/>
</dbReference>
<reference evidence="2" key="2">
    <citation type="submission" date="2020-03" db="EMBL/GenBank/DDBJ databases">
        <title>Walnut 2.0.</title>
        <authorList>
            <person name="Marrano A."/>
            <person name="Britton M."/>
            <person name="Zimin A.V."/>
            <person name="Zaini P.A."/>
            <person name="Workman R."/>
            <person name="Puiu D."/>
            <person name="Bianco L."/>
            <person name="Allen B.J."/>
            <person name="Troggio M."/>
            <person name="Leslie C.A."/>
            <person name="Timp W."/>
            <person name="Dendekar A."/>
            <person name="Salzberg S.L."/>
            <person name="Neale D.B."/>
        </authorList>
    </citation>
    <scope>NUCLEOTIDE SEQUENCE</scope>
    <source>
        <tissue evidence="2">Leaves</tissue>
    </source>
</reference>
<sequence>MPVSNIGFSRVLSCSIQTRLTAVNPIIYKAATEGNLKALQQYNISHDPHDEFLIVNKNTILHICISNILVEEKFPAVGGTDHASAAKFVKDVLNMKCPSLLLKANAEDNTLLHVAARYGHASILKVLIEHKKSQHQDLQSGVVEATTEMIGKLNKERRHYMRLYVTYNHIEVVKQLLMEVDLEFSFGANVAGETPLYLAAERHILDLVSEILNKFKSPAYDGPFYRTALHAAASWEENYYISIAHFGMIQDILGRYGRDLCKQAYQNGWTPLHMAACTGSYNVTKLLLEIDREVTYMKDAESRTALHIAAHRNEKQVTEEIISMCLDCCEVVDNEGRNALDLAVTTNY</sequence>
<accession>A0A833XE10</accession>
<gene>
    <name evidence="2" type="ORF">F2P56_014648</name>
</gene>
<dbReference type="PANTHER" id="PTHR24121:SF22">
    <property type="entry name" value="PROTEIN ACCELERATED CELL DEATH 6-LIKE"/>
    <property type="match status" value="1"/>
</dbReference>
<name>A0A833XE10_JUGRE</name>
<dbReference type="EMBL" id="LIHL02000007">
    <property type="protein sequence ID" value="KAF5464577.1"/>
    <property type="molecule type" value="Genomic_DNA"/>
</dbReference>
<keyword evidence="1" id="KW-0040">ANK repeat</keyword>
<dbReference type="Pfam" id="PF12796">
    <property type="entry name" value="Ank_2"/>
    <property type="match status" value="1"/>
</dbReference>
<protein>
    <submittedName>
        <fullName evidence="2">Uncharacterized protein</fullName>
    </submittedName>
</protein>
<dbReference type="InterPro" id="IPR002110">
    <property type="entry name" value="Ankyrin_rpt"/>
</dbReference>
<dbReference type="SMART" id="SM00248">
    <property type="entry name" value="ANK"/>
    <property type="match status" value="6"/>
</dbReference>
<dbReference type="PROSITE" id="PS50297">
    <property type="entry name" value="ANK_REP_REGION"/>
    <property type="match status" value="2"/>
</dbReference>